<dbReference type="InterPro" id="IPR043129">
    <property type="entry name" value="ATPase_NBD"/>
</dbReference>
<dbReference type="GO" id="GO:0002949">
    <property type="term" value="P:tRNA threonylcarbamoyladenosine modification"/>
    <property type="evidence" value="ECO:0007669"/>
    <property type="project" value="UniProtKB-UniRule"/>
</dbReference>
<dbReference type="EMBL" id="VYZN01000013">
    <property type="protein sequence ID" value="KAE9541108.1"/>
    <property type="molecule type" value="Genomic_DNA"/>
</dbReference>
<evidence type="ECO:0000256" key="3">
    <source>
        <dbReference type="ARBA" id="ARBA00022679"/>
    </source>
</evidence>
<dbReference type="NCBIfam" id="TIGR00329">
    <property type="entry name" value="gcp_kae1"/>
    <property type="match status" value="1"/>
</dbReference>
<dbReference type="PRINTS" id="PR00789">
    <property type="entry name" value="OSIALOPTASE"/>
</dbReference>
<dbReference type="SUPFAM" id="SSF53067">
    <property type="entry name" value="Actin-like ATPase domain"/>
    <property type="match status" value="1"/>
</dbReference>
<feature type="domain" description="Gcp-like" evidence="11">
    <location>
        <begin position="122"/>
        <end position="429"/>
    </location>
</feature>
<dbReference type="InterPro" id="IPR000905">
    <property type="entry name" value="Gcp-like_dom"/>
</dbReference>
<dbReference type="InterPro" id="IPR017861">
    <property type="entry name" value="KAE1/TsaD"/>
</dbReference>
<comment type="similarity">
    <text evidence="10">Belongs to the KAE1 / TsaD family.</text>
</comment>
<evidence type="ECO:0000256" key="9">
    <source>
        <dbReference type="ARBA" id="ARBA00048117"/>
    </source>
</evidence>
<evidence type="ECO:0000256" key="10">
    <source>
        <dbReference type="HAMAP-Rule" id="MF_03179"/>
    </source>
</evidence>
<dbReference type="InterPro" id="IPR022450">
    <property type="entry name" value="TsaD"/>
</dbReference>
<evidence type="ECO:0000256" key="2">
    <source>
        <dbReference type="ARBA" id="ARBA00012156"/>
    </source>
</evidence>
<evidence type="ECO:0000256" key="8">
    <source>
        <dbReference type="ARBA" id="ARBA00023315"/>
    </source>
</evidence>
<evidence type="ECO:0000313" key="13">
    <source>
        <dbReference type="Proteomes" id="UP000475862"/>
    </source>
</evidence>
<keyword evidence="8 10" id="KW-0012">Acyltransferase</keyword>
<comment type="subcellular location">
    <subcellularLocation>
        <location evidence="1 10">Mitochondrion</location>
    </subcellularLocation>
</comment>
<dbReference type="Pfam" id="PF00814">
    <property type="entry name" value="TsaD"/>
    <property type="match status" value="1"/>
</dbReference>
<dbReference type="GO" id="GO:0005739">
    <property type="term" value="C:mitochondrion"/>
    <property type="evidence" value="ECO:0007669"/>
    <property type="project" value="UniProtKB-SubCell"/>
</dbReference>
<dbReference type="PANTHER" id="PTHR11735">
    <property type="entry name" value="TRNA N6-ADENOSINE THREONYLCARBAMOYLTRANSFERASE"/>
    <property type="match status" value="1"/>
</dbReference>
<proteinExistence type="inferred from homology"/>
<sequence>MDFHLFGIQHLIPIIYLAKPVVVWKELQWESGIGIGTRRMFIECRSYAKNYFLRVYDRAVDNSRYNHIILYSFSIMRVLRLFWSYGLRGQSTKQIHRKFSKVLGIETSCDDTGCAIVDTNRNILGEYLHSQQQIHLDFGGIIPPVARDLHKQNIDNVVTQALHRAQVSLNDLDAIAVTVKPGLPLSLLVGMNYAKELCKKTLKPLIPIHHMEAHALTARLVDHNLQLPFLVLLLSGGHCLLAIVKNVNEFLLLGQSIDDAPGEALDKAARRLKLKNMKEFRNCAGGQAIEKAALKGDPRAIDLGTFMTNYKDCNFSYSGLKNAIRSQIIKSEKKHELKGDEIIPEVFDLCASIQYALTKHICTRVQRAIEFIDRTQLLPDTNRTLVVSGGVASNMFIRKYLNLMCDEVNFKLIVPPPKLCTDNGIMIAWNGIEKFNEHIDIFNHLDLDKIDIQSKAPLGKNLSSQITDMEIRCPSGFISVDNNNKITIIGMILYITAFGFRWKAKM</sequence>
<reference evidence="12 13" key="1">
    <citation type="submission" date="2019-08" db="EMBL/GenBank/DDBJ databases">
        <title>The genome of the soybean aphid Biotype 1, its phylome, world population structure and adaptation to the North American continent.</title>
        <authorList>
            <person name="Giordano R."/>
            <person name="Donthu R.K."/>
            <person name="Hernandez A.G."/>
            <person name="Wright C.L."/>
            <person name="Zimin A.V."/>
        </authorList>
    </citation>
    <scope>NUCLEOTIDE SEQUENCE [LARGE SCALE GENOMIC DNA]</scope>
    <source>
        <tissue evidence="12">Whole aphids</tissue>
    </source>
</reference>
<name>A0A6G0TY81_APHGL</name>
<keyword evidence="7 10" id="KW-0496">Mitochondrion</keyword>
<comment type="subunit">
    <text evidence="10">Homodimer.</text>
</comment>
<evidence type="ECO:0000313" key="12">
    <source>
        <dbReference type="EMBL" id="KAE9541108.1"/>
    </source>
</evidence>
<keyword evidence="13" id="KW-1185">Reference proteome</keyword>
<evidence type="ECO:0000256" key="5">
    <source>
        <dbReference type="ARBA" id="ARBA00022723"/>
    </source>
</evidence>
<dbReference type="GO" id="GO:0061711">
    <property type="term" value="F:tRNA N(6)-L-threonylcarbamoyladenine synthase activity"/>
    <property type="evidence" value="ECO:0007669"/>
    <property type="project" value="UniProtKB-EC"/>
</dbReference>
<dbReference type="Gene3D" id="3.30.420.40">
    <property type="match status" value="2"/>
</dbReference>
<dbReference type="Proteomes" id="UP000475862">
    <property type="component" value="Unassembled WGS sequence"/>
</dbReference>
<accession>A0A6G0TY81</accession>
<dbReference type="FunFam" id="3.30.420.40:FF:000083">
    <property type="entry name" value="Probable tRNA N6-adenosine threonylcarbamoyltransferase, mitochondrial"/>
    <property type="match status" value="1"/>
</dbReference>
<gene>
    <name evidence="12" type="ORF">AGLY_004353</name>
</gene>
<evidence type="ECO:0000259" key="11">
    <source>
        <dbReference type="Pfam" id="PF00814"/>
    </source>
</evidence>
<evidence type="ECO:0000256" key="7">
    <source>
        <dbReference type="ARBA" id="ARBA00023128"/>
    </source>
</evidence>
<protein>
    <recommendedName>
        <fullName evidence="2">N(6)-L-threonylcarbamoyladenine synthase</fullName>
        <ecNumber evidence="2">2.3.1.234</ecNumber>
    </recommendedName>
</protein>
<comment type="cofactor">
    <cofactor evidence="10">
        <name>a divalent metal cation</name>
        <dbReference type="ChEBI" id="CHEBI:60240"/>
    </cofactor>
    <text evidence="10">Binds 1 divalent metal cation per subunit.</text>
</comment>
<dbReference type="HAMAP" id="MF_01445">
    <property type="entry name" value="TsaD"/>
    <property type="match status" value="1"/>
</dbReference>
<dbReference type="CDD" id="cd24134">
    <property type="entry name" value="ASKHA_NBD_OSGEPL1_QRI7_euk"/>
    <property type="match status" value="1"/>
</dbReference>
<keyword evidence="6" id="KW-0809">Transit peptide</keyword>
<dbReference type="PANTHER" id="PTHR11735:SF6">
    <property type="entry name" value="TRNA N6-ADENOSINE THREONYLCARBAMOYLTRANSFERASE, MITOCHONDRIAL"/>
    <property type="match status" value="1"/>
</dbReference>
<dbReference type="NCBIfam" id="TIGR03723">
    <property type="entry name" value="T6A_TsaD_YgjD"/>
    <property type="match status" value="1"/>
</dbReference>
<dbReference type="EC" id="2.3.1.234" evidence="2"/>
<evidence type="ECO:0000256" key="4">
    <source>
        <dbReference type="ARBA" id="ARBA00022694"/>
    </source>
</evidence>
<evidence type="ECO:0000256" key="6">
    <source>
        <dbReference type="ARBA" id="ARBA00022946"/>
    </source>
</evidence>
<keyword evidence="5 10" id="KW-0479">Metal-binding</keyword>
<dbReference type="GO" id="GO:0046872">
    <property type="term" value="F:metal ion binding"/>
    <property type="evidence" value="ECO:0007669"/>
    <property type="project" value="UniProtKB-KW"/>
</dbReference>
<keyword evidence="4 10" id="KW-0819">tRNA processing</keyword>
<evidence type="ECO:0000256" key="1">
    <source>
        <dbReference type="ARBA" id="ARBA00004173"/>
    </source>
</evidence>
<comment type="function">
    <text evidence="10">Required for the formation of a threonylcarbamoyl group on adenosine at position 37 (t(6)A37) in mitochondrial tRNAs that read codons beginning with adenine. Probably involved in the transfer of the threonylcarbamoyl moiety of threonylcarbamoyl-AMP (TC-AMP) to the N6 group of A37. Involved in mitochondrial genome maintenance.</text>
</comment>
<comment type="caution">
    <text evidence="12">The sequence shown here is derived from an EMBL/GenBank/DDBJ whole genome shotgun (WGS) entry which is preliminary data.</text>
</comment>
<dbReference type="AlphaFoldDB" id="A0A6G0TY81"/>
<dbReference type="OrthoDB" id="10259622at2759"/>
<comment type="catalytic activity">
    <reaction evidence="9 10">
        <text>L-threonylcarbamoyladenylate + adenosine(37) in tRNA = N(6)-L-threonylcarbamoyladenosine(37) in tRNA + AMP + H(+)</text>
        <dbReference type="Rhea" id="RHEA:37059"/>
        <dbReference type="Rhea" id="RHEA-COMP:10162"/>
        <dbReference type="Rhea" id="RHEA-COMP:10163"/>
        <dbReference type="ChEBI" id="CHEBI:15378"/>
        <dbReference type="ChEBI" id="CHEBI:73682"/>
        <dbReference type="ChEBI" id="CHEBI:74411"/>
        <dbReference type="ChEBI" id="CHEBI:74418"/>
        <dbReference type="ChEBI" id="CHEBI:456215"/>
        <dbReference type="EC" id="2.3.1.234"/>
    </reaction>
</comment>
<organism evidence="12 13">
    <name type="scientific">Aphis glycines</name>
    <name type="common">Soybean aphid</name>
    <dbReference type="NCBI Taxonomy" id="307491"/>
    <lineage>
        <taxon>Eukaryota</taxon>
        <taxon>Metazoa</taxon>
        <taxon>Ecdysozoa</taxon>
        <taxon>Arthropoda</taxon>
        <taxon>Hexapoda</taxon>
        <taxon>Insecta</taxon>
        <taxon>Pterygota</taxon>
        <taxon>Neoptera</taxon>
        <taxon>Paraneoptera</taxon>
        <taxon>Hemiptera</taxon>
        <taxon>Sternorrhyncha</taxon>
        <taxon>Aphidomorpha</taxon>
        <taxon>Aphidoidea</taxon>
        <taxon>Aphididae</taxon>
        <taxon>Aphidini</taxon>
        <taxon>Aphis</taxon>
        <taxon>Aphis</taxon>
    </lineage>
</organism>
<keyword evidence="3 10" id="KW-0808">Transferase</keyword>